<protein>
    <submittedName>
        <fullName evidence="1">Uncharacterized protein</fullName>
    </submittedName>
</protein>
<organism evidence="1 2">
    <name type="scientific">Oryza meyeriana var. granulata</name>
    <dbReference type="NCBI Taxonomy" id="110450"/>
    <lineage>
        <taxon>Eukaryota</taxon>
        <taxon>Viridiplantae</taxon>
        <taxon>Streptophyta</taxon>
        <taxon>Embryophyta</taxon>
        <taxon>Tracheophyta</taxon>
        <taxon>Spermatophyta</taxon>
        <taxon>Magnoliopsida</taxon>
        <taxon>Liliopsida</taxon>
        <taxon>Poales</taxon>
        <taxon>Poaceae</taxon>
        <taxon>BOP clade</taxon>
        <taxon>Oryzoideae</taxon>
        <taxon>Oryzeae</taxon>
        <taxon>Oryzinae</taxon>
        <taxon>Oryza</taxon>
        <taxon>Oryza meyeriana</taxon>
    </lineage>
</organism>
<name>A0A6G1C019_9ORYZ</name>
<reference evidence="1 2" key="1">
    <citation type="submission" date="2019-11" db="EMBL/GenBank/DDBJ databases">
        <title>Whole genome sequence of Oryza granulata.</title>
        <authorList>
            <person name="Li W."/>
        </authorList>
    </citation>
    <scope>NUCLEOTIDE SEQUENCE [LARGE SCALE GENOMIC DNA]</scope>
    <source>
        <strain evidence="2">cv. Menghai</strain>
        <tissue evidence="1">Leaf</tissue>
    </source>
</reference>
<dbReference type="Proteomes" id="UP000479710">
    <property type="component" value="Unassembled WGS sequence"/>
</dbReference>
<dbReference type="AlphaFoldDB" id="A0A6G1C019"/>
<keyword evidence="2" id="KW-1185">Reference proteome</keyword>
<evidence type="ECO:0000313" key="1">
    <source>
        <dbReference type="EMBL" id="KAF0893224.1"/>
    </source>
</evidence>
<comment type="caution">
    <text evidence="1">The sequence shown here is derived from an EMBL/GenBank/DDBJ whole genome shotgun (WGS) entry which is preliminary data.</text>
</comment>
<evidence type="ECO:0000313" key="2">
    <source>
        <dbReference type="Proteomes" id="UP000479710"/>
    </source>
</evidence>
<accession>A0A6G1C019</accession>
<sequence>MEAYVKLRTFGVAMVCLLCKSRLCRDYDLRCWADGWQCIASASGSADGGLVGGLASVDGGCILGATRQGLAAVLVGIGELLGGGGVFPSRPAQRW</sequence>
<gene>
    <name evidence="1" type="ORF">E2562_023479</name>
</gene>
<proteinExistence type="predicted"/>
<dbReference type="EMBL" id="SPHZ02000011">
    <property type="protein sequence ID" value="KAF0893224.1"/>
    <property type="molecule type" value="Genomic_DNA"/>
</dbReference>